<dbReference type="PROSITE" id="PS00976">
    <property type="entry name" value="NMT_2"/>
    <property type="match status" value="1"/>
</dbReference>
<organism evidence="10 11">
    <name type="scientific">Seminavis robusta</name>
    <dbReference type="NCBI Taxonomy" id="568900"/>
    <lineage>
        <taxon>Eukaryota</taxon>
        <taxon>Sar</taxon>
        <taxon>Stramenopiles</taxon>
        <taxon>Ochrophyta</taxon>
        <taxon>Bacillariophyta</taxon>
        <taxon>Bacillariophyceae</taxon>
        <taxon>Bacillariophycidae</taxon>
        <taxon>Naviculales</taxon>
        <taxon>Naviculaceae</taxon>
        <taxon>Seminavis</taxon>
    </lineage>
</organism>
<dbReference type="InterPro" id="IPR016181">
    <property type="entry name" value="Acyl_CoA_acyltransferase"/>
</dbReference>
<comment type="similarity">
    <text evidence="1 6">Belongs to the NMT family.</text>
</comment>
<dbReference type="PANTHER" id="PTHR11377:SF5">
    <property type="entry name" value="GLYCYLPEPTIDE N-TETRADECANOYLTRANSFERASE"/>
    <property type="match status" value="1"/>
</dbReference>
<dbReference type="Proteomes" id="UP001153069">
    <property type="component" value="Unassembled WGS sequence"/>
</dbReference>
<keyword evidence="4 5" id="KW-0012">Acyltransferase</keyword>
<evidence type="ECO:0000256" key="6">
    <source>
        <dbReference type="RuleBase" id="RU004178"/>
    </source>
</evidence>
<dbReference type="PIRSF" id="PIRSF015892">
    <property type="entry name" value="N-myristl_transf"/>
    <property type="match status" value="1"/>
</dbReference>
<protein>
    <recommendedName>
        <fullName evidence="2 5">Glycylpeptide N-tetradecanoyltransferase</fullName>
        <ecNumber evidence="2 5">2.3.1.97</ecNumber>
    </recommendedName>
</protein>
<gene>
    <name evidence="10" type="ORF">SEMRO_75_G041400.1</name>
</gene>
<keyword evidence="3 5" id="KW-0808">Transferase</keyword>
<accession>A0A9N8H7U5</accession>
<comment type="caution">
    <text evidence="10">The sequence shown here is derived from an EMBL/GenBank/DDBJ whole genome shotgun (WGS) entry which is preliminary data.</text>
</comment>
<feature type="domain" description="Glycylpeptide N-tetradecanoyltransferase N-terminal" evidence="8">
    <location>
        <begin position="74"/>
        <end position="231"/>
    </location>
</feature>
<evidence type="ECO:0000256" key="3">
    <source>
        <dbReference type="ARBA" id="ARBA00022679"/>
    </source>
</evidence>
<comment type="catalytic activity">
    <reaction evidence="5">
        <text>N-terminal glycyl-[protein] + tetradecanoyl-CoA = N-tetradecanoylglycyl-[protein] + CoA + H(+)</text>
        <dbReference type="Rhea" id="RHEA:15521"/>
        <dbReference type="Rhea" id="RHEA-COMP:12666"/>
        <dbReference type="Rhea" id="RHEA-COMP:12667"/>
        <dbReference type="ChEBI" id="CHEBI:15378"/>
        <dbReference type="ChEBI" id="CHEBI:57287"/>
        <dbReference type="ChEBI" id="CHEBI:57385"/>
        <dbReference type="ChEBI" id="CHEBI:64723"/>
        <dbReference type="ChEBI" id="CHEBI:133050"/>
        <dbReference type="EC" id="2.3.1.97"/>
    </reaction>
</comment>
<dbReference type="AlphaFoldDB" id="A0A9N8H7U5"/>
<feature type="compositionally biased region" description="Basic and acidic residues" evidence="7">
    <location>
        <begin position="29"/>
        <end position="39"/>
    </location>
</feature>
<dbReference type="FunFam" id="3.40.630.170:FF:000003">
    <property type="entry name" value="Glycylpeptide N-tetradecanoyltransferase"/>
    <property type="match status" value="1"/>
</dbReference>
<evidence type="ECO:0000259" key="9">
    <source>
        <dbReference type="Pfam" id="PF02799"/>
    </source>
</evidence>
<dbReference type="InterPro" id="IPR022678">
    <property type="entry name" value="NMT_CS"/>
</dbReference>
<dbReference type="Pfam" id="PF01233">
    <property type="entry name" value="NMT"/>
    <property type="match status" value="1"/>
</dbReference>
<evidence type="ECO:0000313" key="10">
    <source>
        <dbReference type="EMBL" id="CAB9500098.1"/>
    </source>
</evidence>
<dbReference type="InterPro" id="IPR022677">
    <property type="entry name" value="NMT_C"/>
</dbReference>
<reference evidence="10" key="1">
    <citation type="submission" date="2020-06" db="EMBL/GenBank/DDBJ databases">
        <authorList>
            <consortium name="Plant Systems Biology data submission"/>
        </authorList>
    </citation>
    <scope>NUCLEOTIDE SEQUENCE</scope>
    <source>
        <strain evidence="10">D6</strain>
    </source>
</reference>
<dbReference type="GO" id="GO:0005737">
    <property type="term" value="C:cytoplasm"/>
    <property type="evidence" value="ECO:0007669"/>
    <property type="project" value="TreeGrafter"/>
</dbReference>
<dbReference type="InterPro" id="IPR022676">
    <property type="entry name" value="NMT_N"/>
</dbReference>
<dbReference type="Gene3D" id="3.40.630.170">
    <property type="match status" value="1"/>
</dbReference>
<dbReference type="InterPro" id="IPR000903">
    <property type="entry name" value="NMT"/>
</dbReference>
<feature type="domain" description="Glycylpeptide N-tetradecanoyltransferase C-terminal" evidence="9">
    <location>
        <begin position="247"/>
        <end position="423"/>
    </location>
</feature>
<evidence type="ECO:0000256" key="2">
    <source>
        <dbReference type="ARBA" id="ARBA00012923"/>
    </source>
</evidence>
<dbReference type="GO" id="GO:0004379">
    <property type="term" value="F:glycylpeptide N-tetradecanoyltransferase activity"/>
    <property type="evidence" value="ECO:0007669"/>
    <property type="project" value="UniProtKB-EC"/>
</dbReference>
<dbReference type="EMBL" id="CAICTM010000074">
    <property type="protein sequence ID" value="CAB9500098.1"/>
    <property type="molecule type" value="Genomic_DNA"/>
</dbReference>
<dbReference type="SUPFAM" id="SSF55729">
    <property type="entry name" value="Acyl-CoA N-acyltransferases (Nat)"/>
    <property type="match status" value="2"/>
</dbReference>
<dbReference type="PANTHER" id="PTHR11377">
    <property type="entry name" value="N-MYRISTOYL TRANSFERASE"/>
    <property type="match status" value="1"/>
</dbReference>
<dbReference type="OrthoDB" id="60315at2759"/>
<evidence type="ECO:0000256" key="1">
    <source>
        <dbReference type="ARBA" id="ARBA00009469"/>
    </source>
</evidence>
<evidence type="ECO:0000256" key="7">
    <source>
        <dbReference type="SAM" id="MobiDB-lite"/>
    </source>
</evidence>
<dbReference type="PROSITE" id="PS00975">
    <property type="entry name" value="NMT_1"/>
    <property type="match status" value="1"/>
</dbReference>
<evidence type="ECO:0000259" key="8">
    <source>
        <dbReference type="Pfam" id="PF01233"/>
    </source>
</evidence>
<evidence type="ECO:0000313" key="11">
    <source>
        <dbReference type="Proteomes" id="UP001153069"/>
    </source>
</evidence>
<comment type="function">
    <text evidence="5">Adds a myristoyl group to the N-terminal glycine residue of certain cellular proteins.</text>
</comment>
<name>A0A9N8H7U5_9STRA</name>
<evidence type="ECO:0000256" key="5">
    <source>
        <dbReference type="RuleBase" id="RU000586"/>
    </source>
</evidence>
<keyword evidence="11" id="KW-1185">Reference proteome</keyword>
<proteinExistence type="inferred from homology"/>
<dbReference type="Pfam" id="PF02799">
    <property type="entry name" value="NMT_C"/>
    <property type="match status" value="1"/>
</dbReference>
<feature type="region of interest" description="Disordered" evidence="7">
    <location>
        <begin position="1"/>
        <end position="79"/>
    </location>
</feature>
<sequence length="433" mass="49262">MTTPDDGGDSNDNGDQRKLSPTEAAIIEMMKKQSLESERQAANGKGGDGEKKHAFWDTQPMPHGSRENHPEGPIVPNRPVEEVRSEPYTMPGGFEWSNVNVGDPAQRDELYHLLAQNYVEDDECLFRFEYSQEFLMWALTPPGYRDDFLFGVRSSSNKKLVAFISAIPAKVRAYQNELPIVEINFLCVHKKLRSKRLAPVLIKEITRRVNKTGVFQAVYTAGAVLPVPVASSRYYHRNLNPKKLVKVAFTRLNPRQTMARMIKLYRLPEQPDTKGLRPMEEKDVEGVHKLLVSYLDKFELKILFTKAEVAHWLLPREGVINSYVIDKEGDGIVTDFCSFYHLPSSILNQDDTLFAAYSYYNVATTMSLTDLMRDCLILAKQCKADVFNALNLMDNEEFLKDLKFGKGDGCLQYYIYNWACPEMPPGKVGIVLL</sequence>
<dbReference type="EC" id="2.3.1.97" evidence="2 5"/>
<evidence type="ECO:0000256" key="4">
    <source>
        <dbReference type="ARBA" id="ARBA00023315"/>
    </source>
</evidence>